<gene>
    <name evidence="7" type="ORF">MGAL_10B060621</name>
</gene>
<dbReference type="GO" id="GO:0003747">
    <property type="term" value="F:translation release factor activity"/>
    <property type="evidence" value="ECO:0007669"/>
    <property type="project" value="InterPro"/>
</dbReference>
<evidence type="ECO:0000313" key="7">
    <source>
        <dbReference type="EMBL" id="VDI11396.1"/>
    </source>
</evidence>
<protein>
    <recommendedName>
        <fullName evidence="6">Prokaryotic-type class I peptide chain release factors domain-containing protein</fullName>
    </recommendedName>
</protein>
<reference evidence="7" key="1">
    <citation type="submission" date="2018-11" db="EMBL/GenBank/DDBJ databases">
        <authorList>
            <person name="Alioto T."/>
            <person name="Alioto T."/>
        </authorList>
    </citation>
    <scope>NUCLEOTIDE SEQUENCE</scope>
</reference>
<feature type="domain" description="Prokaryotic-type class I peptide chain release factors" evidence="6">
    <location>
        <begin position="90"/>
        <end position="187"/>
    </location>
</feature>
<dbReference type="SUPFAM" id="SSF75620">
    <property type="entry name" value="Release factor"/>
    <property type="match status" value="1"/>
</dbReference>
<name>A0A8B6CWH4_MYTGA</name>
<dbReference type="AlphaFoldDB" id="A0A8B6CWH4"/>
<accession>A0A8B6CWH4</accession>
<dbReference type="EMBL" id="UYJE01002508">
    <property type="protein sequence ID" value="VDI11396.1"/>
    <property type="molecule type" value="Genomic_DNA"/>
</dbReference>
<organism evidence="7 8">
    <name type="scientific">Mytilus galloprovincialis</name>
    <name type="common">Mediterranean mussel</name>
    <dbReference type="NCBI Taxonomy" id="29158"/>
    <lineage>
        <taxon>Eukaryota</taxon>
        <taxon>Metazoa</taxon>
        <taxon>Spiralia</taxon>
        <taxon>Lophotrochozoa</taxon>
        <taxon>Mollusca</taxon>
        <taxon>Bivalvia</taxon>
        <taxon>Autobranchia</taxon>
        <taxon>Pteriomorphia</taxon>
        <taxon>Mytilida</taxon>
        <taxon>Mytiloidea</taxon>
        <taxon>Mytilidae</taxon>
        <taxon>Mytilinae</taxon>
        <taxon>Mytilus</taxon>
    </lineage>
</organism>
<keyword evidence="3" id="KW-0809">Transit peptide</keyword>
<dbReference type="InterPro" id="IPR045853">
    <property type="entry name" value="Pep_chain_release_fac_I_sf"/>
</dbReference>
<feature type="compositionally biased region" description="Basic and acidic residues" evidence="5">
    <location>
        <begin position="143"/>
        <end position="159"/>
    </location>
</feature>
<dbReference type="Pfam" id="PF00472">
    <property type="entry name" value="RF-1"/>
    <property type="match status" value="1"/>
</dbReference>
<dbReference type="Proteomes" id="UP000596742">
    <property type="component" value="Unassembled WGS sequence"/>
</dbReference>
<evidence type="ECO:0000256" key="4">
    <source>
        <dbReference type="ARBA" id="ARBA00023128"/>
    </source>
</evidence>
<sequence>MVLLSEFCVQLFRSVANYSHLAYKQTSHPIRHLNSNLWTTNRIQFYSQPCGPVSKNLQQCLTNCKFLACEMQFYQTRRLISRKQYKFPELLESDFQEQFVRGGGPGGQAVAKTNNCCVLKHLPTGIVVRSHETRSLEQNRKIARKKMQEEVDHHMHGENSFRSQEVQEGLENRLAKRQRNRKRHERKKALKEKLDSLNGNEE</sequence>
<dbReference type="OrthoDB" id="277888at2759"/>
<dbReference type="Gene3D" id="3.30.160.20">
    <property type="match status" value="1"/>
</dbReference>
<comment type="caution">
    <text evidence="7">The sequence shown here is derived from an EMBL/GenBank/DDBJ whole genome shotgun (WGS) entry which is preliminary data.</text>
</comment>
<dbReference type="PANTHER" id="PTHR46203">
    <property type="entry name" value="PROBABLE PEPTIDE CHAIN RELEASE FACTOR C12ORF65"/>
    <property type="match status" value="1"/>
</dbReference>
<evidence type="ECO:0000313" key="8">
    <source>
        <dbReference type="Proteomes" id="UP000596742"/>
    </source>
</evidence>
<keyword evidence="4" id="KW-0496">Mitochondrion</keyword>
<evidence type="ECO:0000256" key="2">
    <source>
        <dbReference type="ARBA" id="ARBA00010835"/>
    </source>
</evidence>
<feature type="compositionally biased region" description="Basic residues" evidence="5">
    <location>
        <begin position="175"/>
        <end position="190"/>
    </location>
</feature>
<dbReference type="PANTHER" id="PTHR46203:SF1">
    <property type="entry name" value="MITOCHONDRIAL TRANSLATION RELEASE FACTOR IN RESCUE"/>
    <property type="match status" value="1"/>
</dbReference>
<dbReference type="InterPro" id="IPR000352">
    <property type="entry name" value="Pep_chain_release_fac_I"/>
</dbReference>
<dbReference type="InterPro" id="IPR052405">
    <property type="entry name" value="Mito_Transl_Release_Factor"/>
</dbReference>
<feature type="region of interest" description="Disordered" evidence="5">
    <location>
        <begin position="143"/>
        <end position="202"/>
    </location>
</feature>
<comment type="similarity">
    <text evidence="2">Belongs to the prokaryotic/mitochondrial release factor family.</text>
</comment>
<evidence type="ECO:0000259" key="6">
    <source>
        <dbReference type="Pfam" id="PF00472"/>
    </source>
</evidence>
<dbReference type="GO" id="GO:0005739">
    <property type="term" value="C:mitochondrion"/>
    <property type="evidence" value="ECO:0007669"/>
    <property type="project" value="UniProtKB-SubCell"/>
</dbReference>
<evidence type="ECO:0000256" key="5">
    <source>
        <dbReference type="SAM" id="MobiDB-lite"/>
    </source>
</evidence>
<proteinExistence type="inferred from homology"/>
<keyword evidence="8" id="KW-1185">Reference proteome</keyword>
<comment type="subcellular location">
    <subcellularLocation>
        <location evidence="1">Mitochondrion</location>
    </subcellularLocation>
</comment>
<evidence type="ECO:0000256" key="1">
    <source>
        <dbReference type="ARBA" id="ARBA00004173"/>
    </source>
</evidence>
<evidence type="ECO:0000256" key="3">
    <source>
        <dbReference type="ARBA" id="ARBA00022946"/>
    </source>
</evidence>